<evidence type="ECO:0000256" key="3">
    <source>
        <dbReference type="ARBA" id="ARBA00022448"/>
    </source>
</evidence>
<keyword evidence="4" id="KW-1003">Cell membrane</keyword>
<organism evidence="9 10">
    <name type="scientific">Natranaerovirga pectinivora</name>
    <dbReference type="NCBI Taxonomy" id="682400"/>
    <lineage>
        <taxon>Bacteria</taxon>
        <taxon>Bacillati</taxon>
        <taxon>Bacillota</taxon>
        <taxon>Clostridia</taxon>
        <taxon>Lachnospirales</taxon>
        <taxon>Natranaerovirgaceae</taxon>
        <taxon>Natranaerovirga</taxon>
    </lineage>
</organism>
<dbReference type="RefSeq" id="WP_132253809.1">
    <property type="nucleotide sequence ID" value="NZ_SMAL01000012.1"/>
</dbReference>
<protein>
    <submittedName>
        <fullName evidence="9">Putative PurR-regulated permease PerM</fullName>
    </submittedName>
</protein>
<keyword evidence="7 8" id="KW-0472">Membrane</keyword>
<reference evidence="9 10" key="1">
    <citation type="submission" date="2019-03" db="EMBL/GenBank/DDBJ databases">
        <title>Genomic Encyclopedia of Type Strains, Phase IV (KMG-IV): sequencing the most valuable type-strain genomes for metagenomic binning, comparative biology and taxonomic classification.</title>
        <authorList>
            <person name="Goeker M."/>
        </authorList>
    </citation>
    <scope>NUCLEOTIDE SEQUENCE [LARGE SCALE GENOMIC DNA]</scope>
    <source>
        <strain evidence="9 10">DSM 24629</strain>
    </source>
</reference>
<feature type="transmembrane region" description="Helical" evidence="8">
    <location>
        <begin position="350"/>
        <end position="383"/>
    </location>
</feature>
<dbReference type="PANTHER" id="PTHR21716">
    <property type="entry name" value="TRANSMEMBRANE PROTEIN"/>
    <property type="match status" value="1"/>
</dbReference>
<gene>
    <name evidence="9" type="ORF">EDC18_11243</name>
</gene>
<keyword evidence="6 8" id="KW-1133">Transmembrane helix</keyword>
<dbReference type="Proteomes" id="UP000294902">
    <property type="component" value="Unassembled WGS sequence"/>
</dbReference>
<dbReference type="InterPro" id="IPR002549">
    <property type="entry name" value="AI-2E-like"/>
</dbReference>
<feature type="transmembrane region" description="Helical" evidence="8">
    <location>
        <begin position="319"/>
        <end position="338"/>
    </location>
</feature>
<feature type="transmembrane region" description="Helical" evidence="8">
    <location>
        <begin position="95"/>
        <end position="117"/>
    </location>
</feature>
<name>A0A4R3MEP5_9FIRM</name>
<comment type="caution">
    <text evidence="9">The sequence shown here is derived from an EMBL/GenBank/DDBJ whole genome shotgun (WGS) entry which is preliminary data.</text>
</comment>
<dbReference type="GO" id="GO:0005886">
    <property type="term" value="C:plasma membrane"/>
    <property type="evidence" value="ECO:0007669"/>
    <property type="project" value="UniProtKB-SubCell"/>
</dbReference>
<sequence>MNKNNNKFESNKKYFTISVYAFFVIIFSMLFYLFIGNWTATRGVFRSIINVLSPFLIAFLIAYLLLPLITWVEKNFVSNLGIKKYRINNLKLKRILSILIVYIIVIGFLGLTLVYVIPQIAKSIDDMIDNVNNLPRIFNDTSLLFESTIEHIFEHYPTVDVEIIKNTINSYLPNIVEESRKALTKFLPFLYGFSISIVTGLINLILAFVIAFYLMNEKELFLVKSKKIIYAFFPEEKASNLIIIFKESHRIFSNFVIGKALDSLIIGILCFIILIIFRIEYSLLLSIIIGITNMIPYFGPFIGAIPGILILILINPMQAFWFAIIIFALQQFDGLYLGPKILGDSTGLTPFWVIFSIIIGGALFGVVGMFLGVPIFAVLNYLFNKLINKKLENKSPDIL</sequence>
<evidence type="ECO:0000256" key="5">
    <source>
        <dbReference type="ARBA" id="ARBA00022692"/>
    </source>
</evidence>
<comment type="subcellular location">
    <subcellularLocation>
        <location evidence="1">Cell membrane</location>
        <topology evidence="1">Multi-pass membrane protein</topology>
    </subcellularLocation>
</comment>
<evidence type="ECO:0000256" key="1">
    <source>
        <dbReference type="ARBA" id="ARBA00004651"/>
    </source>
</evidence>
<dbReference type="PANTHER" id="PTHR21716:SF53">
    <property type="entry name" value="PERMEASE PERM-RELATED"/>
    <property type="match status" value="1"/>
</dbReference>
<evidence type="ECO:0000313" key="10">
    <source>
        <dbReference type="Proteomes" id="UP000294902"/>
    </source>
</evidence>
<evidence type="ECO:0000313" key="9">
    <source>
        <dbReference type="EMBL" id="TCT12271.1"/>
    </source>
</evidence>
<keyword evidence="5 8" id="KW-0812">Transmembrane</keyword>
<evidence type="ECO:0000256" key="2">
    <source>
        <dbReference type="ARBA" id="ARBA00009773"/>
    </source>
</evidence>
<feature type="transmembrane region" description="Helical" evidence="8">
    <location>
        <begin position="283"/>
        <end position="312"/>
    </location>
</feature>
<feature type="transmembrane region" description="Helical" evidence="8">
    <location>
        <begin position="55"/>
        <end position="74"/>
    </location>
</feature>
<dbReference type="AlphaFoldDB" id="A0A4R3MEP5"/>
<evidence type="ECO:0000256" key="8">
    <source>
        <dbReference type="SAM" id="Phobius"/>
    </source>
</evidence>
<dbReference type="EMBL" id="SMAL01000012">
    <property type="protein sequence ID" value="TCT12271.1"/>
    <property type="molecule type" value="Genomic_DNA"/>
</dbReference>
<comment type="similarity">
    <text evidence="2">Belongs to the autoinducer-2 exporter (AI-2E) (TC 2.A.86) family.</text>
</comment>
<dbReference type="GO" id="GO:0055085">
    <property type="term" value="P:transmembrane transport"/>
    <property type="evidence" value="ECO:0007669"/>
    <property type="project" value="TreeGrafter"/>
</dbReference>
<dbReference type="Pfam" id="PF01594">
    <property type="entry name" value="AI-2E_transport"/>
    <property type="match status" value="1"/>
</dbReference>
<dbReference type="OrthoDB" id="9793390at2"/>
<evidence type="ECO:0000256" key="7">
    <source>
        <dbReference type="ARBA" id="ARBA00023136"/>
    </source>
</evidence>
<feature type="transmembrane region" description="Helical" evidence="8">
    <location>
        <begin position="189"/>
        <end position="214"/>
    </location>
</feature>
<proteinExistence type="inferred from homology"/>
<evidence type="ECO:0000256" key="4">
    <source>
        <dbReference type="ARBA" id="ARBA00022475"/>
    </source>
</evidence>
<evidence type="ECO:0000256" key="6">
    <source>
        <dbReference type="ARBA" id="ARBA00022989"/>
    </source>
</evidence>
<feature type="transmembrane region" description="Helical" evidence="8">
    <location>
        <begin position="256"/>
        <end position="277"/>
    </location>
</feature>
<keyword evidence="3" id="KW-0813">Transport</keyword>
<feature type="transmembrane region" description="Helical" evidence="8">
    <location>
        <begin position="14"/>
        <end position="35"/>
    </location>
</feature>
<keyword evidence="10" id="KW-1185">Reference proteome</keyword>
<accession>A0A4R3MEP5</accession>